<protein>
    <submittedName>
        <fullName evidence="1 3">Uncharacterized protein</fullName>
    </submittedName>
</protein>
<evidence type="ECO:0000313" key="2">
    <source>
        <dbReference type="Proteomes" id="UP000280834"/>
    </source>
</evidence>
<accession>A0A0R3QM02</accession>
<dbReference type="Proteomes" id="UP000280834">
    <property type="component" value="Unassembled WGS sequence"/>
</dbReference>
<keyword evidence="2" id="KW-1185">Reference proteome</keyword>
<sequence>MAQESLRSDQFTVWVREKKIGFLRERALLWRVKHAKRMGEDPKRQIATAGHLVVVKRKDALGTLGPAILEVLFNENPLDELVTALREASTEMVREFLSDLRYLLVSESDAQISDITFFLSNASLLTAFSYRSQQKGISDDDFEALFPALSDAQVETFENTKLLNSAVEFIVAQGLHPSIENSGMRFLRHLKNVFPAIKQIFWDWSMMMPTLTCIDAEVMACLNELLNLYKEMEMNLLAILFFMSSEGSEELMEVIWKHLKTFHLPNAKMRKVMRDDKPYYCPPYMFFIAGTSEKISRLEKIVCTDRIVEPDLRHFLYVQNRSINIYKNDNIYEFMGFDYERDD</sequence>
<dbReference type="WBParaSite" id="BTMF_0000873701-mRNA-1">
    <property type="protein sequence ID" value="BTMF_0000873701-mRNA-1"/>
    <property type="gene ID" value="BTMF_0000873701"/>
</dbReference>
<gene>
    <name evidence="1" type="ORF">BTMF_LOCUS6788</name>
</gene>
<evidence type="ECO:0000313" key="3">
    <source>
        <dbReference type="WBParaSite" id="BTMF_0000873701-mRNA-1"/>
    </source>
</evidence>
<reference evidence="3" key="1">
    <citation type="submission" date="2017-02" db="UniProtKB">
        <authorList>
            <consortium name="WormBaseParasite"/>
        </authorList>
    </citation>
    <scope>IDENTIFICATION</scope>
</reference>
<dbReference type="AlphaFoldDB" id="A0A0R3QM02"/>
<dbReference type="EMBL" id="UZAG01015706">
    <property type="protein sequence ID" value="VDO22679.1"/>
    <property type="molecule type" value="Genomic_DNA"/>
</dbReference>
<dbReference type="STRING" id="42155.A0A0R3QM02"/>
<name>A0A0R3QM02_9BILA</name>
<proteinExistence type="predicted"/>
<evidence type="ECO:0000313" key="1">
    <source>
        <dbReference type="EMBL" id="VDO22679.1"/>
    </source>
</evidence>
<organism evidence="3">
    <name type="scientific">Brugia timori</name>
    <dbReference type="NCBI Taxonomy" id="42155"/>
    <lineage>
        <taxon>Eukaryota</taxon>
        <taxon>Metazoa</taxon>
        <taxon>Ecdysozoa</taxon>
        <taxon>Nematoda</taxon>
        <taxon>Chromadorea</taxon>
        <taxon>Rhabditida</taxon>
        <taxon>Spirurina</taxon>
        <taxon>Spiruromorpha</taxon>
        <taxon>Filarioidea</taxon>
        <taxon>Onchocercidae</taxon>
        <taxon>Brugia</taxon>
    </lineage>
</organism>
<reference evidence="1 2" key="2">
    <citation type="submission" date="2018-11" db="EMBL/GenBank/DDBJ databases">
        <authorList>
            <consortium name="Pathogen Informatics"/>
        </authorList>
    </citation>
    <scope>NUCLEOTIDE SEQUENCE [LARGE SCALE GENOMIC DNA]</scope>
</reference>